<comment type="caution">
    <text evidence="1">The sequence shown here is derived from an EMBL/GenBank/DDBJ whole genome shotgun (WGS) entry which is preliminary data.</text>
</comment>
<dbReference type="Proteomes" id="UP000192596">
    <property type="component" value="Unassembled WGS sequence"/>
</dbReference>
<protein>
    <recommendedName>
        <fullName evidence="3">C2H2-type domain-containing protein</fullName>
    </recommendedName>
</protein>
<dbReference type="OrthoDB" id="3779166at2759"/>
<evidence type="ECO:0000313" key="2">
    <source>
        <dbReference type="Proteomes" id="UP000192596"/>
    </source>
</evidence>
<name>A0A1V8S796_9PEZI</name>
<proteinExistence type="predicted"/>
<dbReference type="InterPro" id="IPR022698">
    <property type="entry name" value="OrsD"/>
</dbReference>
<gene>
    <name evidence="1" type="ORF">B0A48_18841</name>
</gene>
<evidence type="ECO:0000313" key="1">
    <source>
        <dbReference type="EMBL" id="OQN95114.1"/>
    </source>
</evidence>
<organism evidence="1 2">
    <name type="scientific">Cryoendolithus antarcticus</name>
    <dbReference type="NCBI Taxonomy" id="1507870"/>
    <lineage>
        <taxon>Eukaryota</taxon>
        <taxon>Fungi</taxon>
        <taxon>Dikarya</taxon>
        <taxon>Ascomycota</taxon>
        <taxon>Pezizomycotina</taxon>
        <taxon>Dothideomycetes</taxon>
        <taxon>Dothideomycetidae</taxon>
        <taxon>Cladosporiales</taxon>
        <taxon>Cladosporiaceae</taxon>
        <taxon>Cryoendolithus</taxon>
    </lineage>
</organism>
<dbReference type="InParanoid" id="A0A1V8S796"/>
<keyword evidence="2" id="KW-1185">Reference proteome</keyword>
<dbReference type="Pfam" id="PF12013">
    <property type="entry name" value="OrsD"/>
    <property type="match status" value="1"/>
</dbReference>
<reference evidence="2" key="1">
    <citation type="submission" date="2017-03" db="EMBL/GenBank/DDBJ databases">
        <title>Genomes of endolithic fungi from Antarctica.</title>
        <authorList>
            <person name="Coleine C."/>
            <person name="Masonjones S."/>
            <person name="Stajich J.E."/>
        </authorList>
    </citation>
    <scope>NUCLEOTIDE SEQUENCE [LARGE SCALE GENOMIC DNA]</scope>
    <source>
        <strain evidence="2">CCFEE 5527</strain>
    </source>
</reference>
<sequence length="194" mass="21822">MDAFNQVFIHKPEHRVIVCKQCKYAVNPAQVRGHITANHSGIPKQQRQQIVEFVAGLPQIAYTPDRVKYPDISSEAVVGIPVFTDGLRMHEKFEEAKKEDKSQRSRYEPNPWLEHTGWEKHIEVNKAWVVKQIQDEIVDREIRAMPAESITAGGTPSEGAPAEGEDEEALKKACIGTTVLIRRSFNASHADIVS</sequence>
<dbReference type="AlphaFoldDB" id="A0A1V8S796"/>
<dbReference type="EMBL" id="NAJO01000169">
    <property type="protein sequence ID" value="OQN95114.1"/>
    <property type="molecule type" value="Genomic_DNA"/>
</dbReference>
<evidence type="ECO:0008006" key="3">
    <source>
        <dbReference type="Google" id="ProtNLM"/>
    </source>
</evidence>
<accession>A0A1V8S796</accession>